<protein>
    <recommendedName>
        <fullName evidence="1">KIB1-4 beta-propeller domain-containing protein</fullName>
    </recommendedName>
</protein>
<sequence>MMMDLYLFKFGDERATQIEVEGWSSCCCDDFIQFNGKFYAVDNLGSRITIEPYSRAATPVTGELTFKGKKKFLVESFGKLLLVDMFRAPKTIHGDHYI</sequence>
<dbReference type="AlphaFoldDB" id="A0AAV5KH77"/>
<dbReference type="Proteomes" id="UP001054252">
    <property type="component" value="Unassembled WGS sequence"/>
</dbReference>
<name>A0AAV5KH77_9ROSI</name>
<evidence type="ECO:0000313" key="3">
    <source>
        <dbReference type="Proteomes" id="UP001054252"/>
    </source>
</evidence>
<accession>A0AAV5KH77</accession>
<organism evidence="2 3">
    <name type="scientific">Rubroshorea leprosula</name>
    <dbReference type="NCBI Taxonomy" id="152421"/>
    <lineage>
        <taxon>Eukaryota</taxon>
        <taxon>Viridiplantae</taxon>
        <taxon>Streptophyta</taxon>
        <taxon>Embryophyta</taxon>
        <taxon>Tracheophyta</taxon>
        <taxon>Spermatophyta</taxon>
        <taxon>Magnoliopsida</taxon>
        <taxon>eudicotyledons</taxon>
        <taxon>Gunneridae</taxon>
        <taxon>Pentapetalae</taxon>
        <taxon>rosids</taxon>
        <taxon>malvids</taxon>
        <taxon>Malvales</taxon>
        <taxon>Dipterocarpaceae</taxon>
        <taxon>Rubroshorea</taxon>
    </lineage>
</organism>
<dbReference type="PANTHER" id="PTHR47123">
    <property type="entry name" value="F-BOX PROTEIN SKIP23"/>
    <property type="match status" value="1"/>
</dbReference>
<dbReference type="InterPro" id="IPR051304">
    <property type="entry name" value="SCF_F-box_domain"/>
</dbReference>
<reference evidence="2 3" key="1">
    <citation type="journal article" date="2021" name="Commun. Biol.">
        <title>The genome of Shorea leprosula (Dipterocarpaceae) highlights the ecological relevance of drought in aseasonal tropical rainforests.</title>
        <authorList>
            <person name="Ng K.K.S."/>
            <person name="Kobayashi M.J."/>
            <person name="Fawcett J.A."/>
            <person name="Hatakeyama M."/>
            <person name="Paape T."/>
            <person name="Ng C.H."/>
            <person name="Ang C.C."/>
            <person name="Tnah L.H."/>
            <person name="Lee C.T."/>
            <person name="Nishiyama T."/>
            <person name="Sese J."/>
            <person name="O'Brien M.J."/>
            <person name="Copetti D."/>
            <person name="Mohd Noor M.I."/>
            <person name="Ong R.C."/>
            <person name="Putra M."/>
            <person name="Sireger I.Z."/>
            <person name="Indrioko S."/>
            <person name="Kosugi Y."/>
            <person name="Izuno A."/>
            <person name="Isagi Y."/>
            <person name="Lee S.L."/>
            <person name="Shimizu K.K."/>
        </authorList>
    </citation>
    <scope>NUCLEOTIDE SEQUENCE [LARGE SCALE GENOMIC DNA]</scope>
    <source>
        <strain evidence="2">214</strain>
    </source>
</reference>
<keyword evidence="3" id="KW-1185">Reference proteome</keyword>
<feature type="domain" description="KIB1-4 beta-propeller" evidence="1">
    <location>
        <begin position="6"/>
        <end position="85"/>
    </location>
</feature>
<dbReference type="EMBL" id="BPVZ01000064">
    <property type="protein sequence ID" value="GKV23948.1"/>
    <property type="molecule type" value="Genomic_DNA"/>
</dbReference>
<dbReference type="PANTHER" id="PTHR47123:SF15">
    <property type="entry name" value="F-BOX PROTEIN SKIP23"/>
    <property type="match status" value="1"/>
</dbReference>
<gene>
    <name evidence="2" type="ORF">SLEP1_g33618</name>
</gene>
<dbReference type="InterPro" id="IPR005174">
    <property type="entry name" value="KIB1-4_b-propeller"/>
</dbReference>
<dbReference type="Pfam" id="PF03478">
    <property type="entry name" value="Beta-prop_KIB1-4"/>
    <property type="match status" value="1"/>
</dbReference>
<comment type="caution">
    <text evidence="2">The sequence shown here is derived from an EMBL/GenBank/DDBJ whole genome shotgun (WGS) entry which is preliminary data.</text>
</comment>
<evidence type="ECO:0000259" key="1">
    <source>
        <dbReference type="Pfam" id="PF03478"/>
    </source>
</evidence>
<evidence type="ECO:0000313" key="2">
    <source>
        <dbReference type="EMBL" id="GKV23948.1"/>
    </source>
</evidence>
<proteinExistence type="predicted"/>